<dbReference type="EMBL" id="DS999411">
    <property type="protein sequence ID" value="EED34828.1"/>
    <property type="molecule type" value="Genomic_DNA"/>
</dbReference>
<dbReference type="Gene3D" id="3.40.50.1820">
    <property type="entry name" value="alpha/beta hydrolase"/>
    <property type="match status" value="1"/>
</dbReference>
<dbReference type="InterPro" id="IPR000073">
    <property type="entry name" value="AB_hydrolase_1"/>
</dbReference>
<dbReference type="PANTHER" id="PTHR43798">
    <property type="entry name" value="MONOACYLGLYCEROL LIPASE"/>
    <property type="match status" value="1"/>
</dbReference>
<comment type="similarity">
    <text evidence="1">Belongs to the peptidase S33 family.</text>
</comment>
<dbReference type="GO" id="GO:0016020">
    <property type="term" value="C:membrane"/>
    <property type="evidence" value="ECO:0007669"/>
    <property type="project" value="TreeGrafter"/>
</dbReference>
<dbReference type="ESTHER" id="9gamm-b8kx52">
    <property type="family name" value="Proline_iminopeptidase"/>
</dbReference>
<protein>
    <submittedName>
        <fullName evidence="4">Hydrolase, alpha/beta hydrolase fold family</fullName>
    </submittedName>
</protein>
<evidence type="ECO:0000259" key="3">
    <source>
        <dbReference type="Pfam" id="PF00561"/>
    </source>
</evidence>
<dbReference type="STRING" id="565045.NOR51B_767"/>
<proteinExistence type="inferred from homology"/>
<evidence type="ECO:0000313" key="4">
    <source>
        <dbReference type="EMBL" id="EED34828.1"/>
    </source>
</evidence>
<gene>
    <name evidence="4" type="ORF">NOR51B_767</name>
</gene>
<dbReference type="PRINTS" id="PR00793">
    <property type="entry name" value="PROAMNOPTASE"/>
</dbReference>
<keyword evidence="2 4" id="KW-0378">Hydrolase</keyword>
<dbReference type="HOGENOM" id="CLU_025429_1_0_6"/>
<evidence type="ECO:0000256" key="2">
    <source>
        <dbReference type="ARBA" id="ARBA00022801"/>
    </source>
</evidence>
<dbReference type="InterPro" id="IPR029058">
    <property type="entry name" value="AB_hydrolase_fold"/>
</dbReference>
<evidence type="ECO:0000256" key="1">
    <source>
        <dbReference type="ARBA" id="ARBA00010088"/>
    </source>
</evidence>
<dbReference type="Proteomes" id="UP000004699">
    <property type="component" value="Unassembled WGS sequence"/>
</dbReference>
<dbReference type="InterPro" id="IPR002410">
    <property type="entry name" value="Peptidase_S33"/>
</dbReference>
<name>B8KX52_9GAMM</name>
<keyword evidence="5" id="KW-1185">Reference proteome</keyword>
<dbReference type="PANTHER" id="PTHR43798:SF27">
    <property type="entry name" value="HYDROLASE ALPHA_BETA HYDROLASE FOLD FAMILY"/>
    <property type="match status" value="1"/>
</dbReference>
<dbReference type="InterPro" id="IPR050266">
    <property type="entry name" value="AB_hydrolase_sf"/>
</dbReference>
<dbReference type="GO" id="GO:0006508">
    <property type="term" value="P:proteolysis"/>
    <property type="evidence" value="ECO:0007669"/>
    <property type="project" value="InterPro"/>
</dbReference>
<accession>B8KX52</accession>
<dbReference type="SUPFAM" id="SSF53474">
    <property type="entry name" value="alpha/beta-Hydrolases"/>
    <property type="match status" value="1"/>
</dbReference>
<evidence type="ECO:0000313" key="5">
    <source>
        <dbReference type="Proteomes" id="UP000004699"/>
    </source>
</evidence>
<feature type="domain" description="AB hydrolase-1" evidence="3">
    <location>
        <begin position="75"/>
        <end position="435"/>
    </location>
</feature>
<dbReference type="eggNOG" id="COG0596">
    <property type="taxonomic scope" value="Bacteria"/>
</dbReference>
<dbReference type="AlphaFoldDB" id="B8KX52"/>
<sequence>MERLIVAVLLGIFLAPAKALDLEECRVTSVTSPQVVDALCTRVLRPENPAQPEGKSISIEVAVLPAQTDTPNLDPVVVIAGGPGQSSIDLLLQQTGNFSALQMQRDIVFVDQRGTGRSNALTCDIDDLETLLIEEEATEQIITDCLNDLPGDPRFYTTAQAVDDLDAIRAALGYDYVNLIGYSYGTRVAQEYLRAYPHAVRAVVLDGVAPPSERLGLKHSENLTRVIEMLIDDCEMSRPCEEAFPTLRADYLAYLAIDPEQSRDLTIRHPVTGEWEVIDANRSAMDVALRLFSYHPVTQAMIPLLLHQVANGDWRTLMAHALFVADRMEGMIAMGMHNSVVCSEDVPGWPAERQQSPGALIGGLDEQLLELCLLWPVGESNPSIQTPFRSDVPVLLLSGERDPVTPPSFAEQALRQFTNGQHIIGLGLGHIISIEPCFERLVASFIDNQAFSADETECAEQRWGLPLVTGLAGPTL</sequence>
<dbReference type="GO" id="GO:0008233">
    <property type="term" value="F:peptidase activity"/>
    <property type="evidence" value="ECO:0007669"/>
    <property type="project" value="InterPro"/>
</dbReference>
<dbReference type="Pfam" id="PF00561">
    <property type="entry name" value="Abhydrolase_1"/>
    <property type="match status" value="1"/>
</dbReference>
<dbReference type="RefSeq" id="WP_009019576.1">
    <property type="nucleotide sequence ID" value="NZ_DS999411.1"/>
</dbReference>
<reference evidence="5" key="1">
    <citation type="journal article" date="2013" name="BMC Microbiol.">
        <title>Taxonomy and evolution of bacteriochlorophyll a-containing members of the OM60/NOR5 clade of marine gammaproteobacteria: description of Luminiphilus syltensis gen. nov., sp. nov., reclassification of Haliea rubra as Pseudohaliea rubra gen. nov., comb. nov., and emendation of Chromatocurvus halotolerans.</title>
        <authorList>
            <person name="Spring S."/>
            <person name="Riedel T."/>
            <person name="Sproer C."/>
            <person name="Yan S."/>
            <person name="Harder J."/>
            <person name="Fuchs B.M."/>
        </authorList>
    </citation>
    <scope>NUCLEOTIDE SEQUENCE [LARGE SCALE GENOMIC DNA]</scope>
    <source>
        <strain evidence="5">NOR51-B</strain>
    </source>
</reference>
<organism evidence="4 5">
    <name type="scientific">Luminiphilus syltensis NOR5-1B</name>
    <dbReference type="NCBI Taxonomy" id="565045"/>
    <lineage>
        <taxon>Bacteria</taxon>
        <taxon>Pseudomonadati</taxon>
        <taxon>Pseudomonadota</taxon>
        <taxon>Gammaproteobacteria</taxon>
        <taxon>Cellvibrionales</taxon>
        <taxon>Halieaceae</taxon>
        <taxon>Luminiphilus</taxon>
    </lineage>
</organism>